<evidence type="ECO:0000259" key="8">
    <source>
        <dbReference type="PROSITE" id="PS51379"/>
    </source>
</evidence>
<comment type="function">
    <text evidence="2">Ferredoxins are iron-sulfur proteins that transfer electrons in a wide variety of metabolic reactions.</text>
</comment>
<sequence length="256" mass="29450">MGTKIFYFSSTGNSLYVAKRLKEKIENCELVSIPKAYNENMFDYNCEKAIIIFPLHCFGLPIIVENFISKLKLNRDAYVFAVQITGGGSSRNSFIEIDEALGNNNPKLSNKIEIKYISNYIKAGKNPTAERAQVALDNNEWKVDKLIQLIKEKQVDEISKNKNPVYSTFYKIWRDKYKNKDKKFNVNDDCIGCKVCEKICPVNNIELKENKPVWKGNCTDCMACINNCPRNAINIGKSTIKKNRYKNPYIKLEELL</sequence>
<dbReference type="Gene3D" id="3.30.70.20">
    <property type="match status" value="1"/>
</dbReference>
<keyword evidence="6" id="KW-0408">Iron</keyword>
<evidence type="ECO:0000256" key="7">
    <source>
        <dbReference type="ARBA" id="ARBA00023014"/>
    </source>
</evidence>
<evidence type="ECO:0000313" key="10">
    <source>
        <dbReference type="Proteomes" id="UP000198597"/>
    </source>
</evidence>
<evidence type="ECO:0000256" key="5">
    <source>
        <dbReference type="ARBA" id="ARBA00022723"/>
    </source>
</evidence>
<dbReference type="InterPro" id="IPR029039">
    <property type="entry name" value="Flavoprotein-like_sf"/>
</dbReference>
<dbReference type="Proteomes" id="UP000198597">
    <property type="component" value="Unassembled WGS sequence"/>
</dbReference>
<dbReference type="SUPFAM" id="SSF54862">
    <property type="entry name" value="4Fe-4S ferredoxins"/>
    <property type="match status" value="1"/>
</dbReference>
<dbReference type="SUPFAM" id="SSF52218">
    <property type="entry name" value="Flavoproteins"/>
    <property type="match status" value="1"/>
</dbReference>
<dbReference type="GO" id="GO:0051539">
    <property type="term" value="F:4 iron, 4 sulfur cluster binding"/>
    <property type="evidence" value="ECO:0007669"/>
    <property type="project" value="UniProtKB-KW"/>
</dbReference>
<dbReference type="Pfam" id="PF13187">
    <property type="entry name" value="Fer4_9"/>
    <property type="match status" value="1"/>
</dbReference>
<dbReference type="Gene3D" id="3.40.50.360">
    <property type="match status" value="1"/>
</dbReference>
<proteinExistence type="predicted"/>
<dbReference type="InterPro" id="IPR047964">
    <property type="entry name" value="EFR1-like"/>
</dbReference>
<evidence type="ECO:0000256" key="4">
    <source>
        <dbReference type="ARBA" id="ARBA00022485"/>
    </source>
</evidence>
<dbReference type="NCBIfam" id="NF038196">
    <property type="entry name" value="ferrodoxin_EFR1"/>
    <property type="match status" value="1"/>
</dbReference>
<keyword evidence="4" id="KW-0004">4Fe-4S</keyword>
<dbReference type="PROSITE" id="PS00198">
    <property type="entry name" value="4FE4S_FER_1"/>
    <property type="match status" value="2"/>
</dbReference>
<evidence type="ECO:0000256" key="6">
    <source>
        <dbReference type="ARBA" id="ARBA00023004"/>
    </source>
</evidence>
<dbReference type="PANTHER" id="PTHR24960:SF79">
    <property type="entry name" value="PHOTOSYSTEM I IRON-SULFUR CENTER"/>
    <property type="match status" value="1"/>
</dbReference>
<dbReference type="InterPro" id="IPR050157">
    <property type="entry name" value="PSI_iron-sulfur_center"/>
</dbReference>
<name>A0A1H0V2X2_9CLOT</name>
<reference evidence="9 10" key="1">
    <citation type="submission" date="2016-10" db="EMBL/GenBank/DDBJ databases">
        <authorList>
            <person name="de Groot N.N."/>
        </authorList>
    </citation>
    <scope>NUCLEOTIDE SEQUENCE [LARGE SCALE GENOMIC DNA]</scope>
    <source>
        <strain evidence="9 10">DSM 12272</strain>
    </source>
</reference>
<organism evidence="9 10">
    <name type="scientific">Clostridium gasigenes</name>
    <dbReference type="NCBI Taxonomy" id="94869"/>
    <lineage>
        <taxon>Bacteria</taxon>
        <taxon>Bacillati</taxon>
        <taxon>Bacillota</taxon>
        <taxon>Clostridia</taxon>
        <taxon>Eubacteriales</taxon>
        <taxon>Clostridiaceae</taxon>
        <taxon>Clostridium</taxon>
    </lineage>
</organism>
<dbReference type="STRING" id="94869.SAMN04488529_1145"/>
<accession>A0A1H0V2X2</accession>
<keyword evidence="10" id="KW-1185">Reference proteome</keyword>
<dbReference type="GO" id="GO:0046872">
    <property type="term" value="F:metal ion binding"/>
    <property type="evidence" value="ECO:0007669"/>
    <property type="project" value="UniProtKB-KW"/>
</dbReference>
<dbReference type="InterPro" id="IPR017896">
    <property type="entry name" value="4Fe4S_Fe-S-bd"/>
</dbReference>
<dbReference type="AlphaFoldDB" id="A0A1H0V2X2"/>
<dbReference type="EMBL" id="FNJM01000014">
    <property type="protein sequence ID" value="SDP72693.1"/>
    <property type="molecule type" value="Genomic_DNA"/>
</dbReference>
<dbReference type="InterPro" id="IPR017900">
    <property type="entry name" value="4Fe4S_Fe_S_CS"/>
</dbReference>
<evidence type="ECO:0000256" key="3">
    <source>
        <dbReference type="ARBA" id="ARBA00013529"/>
    </source>
</evidence>
<evidence type="ECO:0000313" key="9">
    <source>
        <dbReference type="EMBL" id="SDP72693.1"/>
    </source>
</evidence>
<protein>
    <recommendedName>
        <fullName evidence="3">Ferredoxin</fullName>
    </recommendedName>
</protein>
<dbReference type="RefSeq" id="WP_089972037.1">
    <property type="nucleotide sequence ID" value="NZ_FNJM01000014.1"/>
</dbReference>
<keyword evidence="5" id="KW-0479">Metal-binding</keyword>
<keyword evidence="7" id="KW-0411">Iron-sulfur</keyword>
<comment type="cofactor">
    <cofactor evidence="1">
        <name>[4Fe-4S] cluster</name>
        <dbReference type="ChEBI" id="CHEBI:49883"/>
    </cofactor>
</comment>
<dbReference type="PROSITE" id="PS51379">
    <property type="entry name" value="4FE4S_FER_2"/>
    <property type="match status" value="2"/>
</dbReference>
<dbReference type="PANTHER" id="PTHR24960">
    <property type="entry name" value="PHOTOSYSTEM I IRON-SULFUR CENTER-RELATED"/>
    <property type="match status" value="1"/>
</dbReference>
<evidence type="ECO:0000256" key="2">
    <source>
        <dbReference type="ARBA" id="ARBA00003532"/>
    </source>
</evidence>
<gene>
    <name evidence="9" type="ORF">SAMN04488529_1145</name>
</gene>
<dbReference type="OrthoDB" id="9813995at2"/>
<evidence type="ECO:0000256" key="1">
    <source>
        <dbReference type="ARBA" id="ARBA00001966"/>
    </source>
</evidence>
<feature type="domain" description="4Fe-4S ferredoxin-type" evidence="8">
    <location>
        <begin position="182"/>
        <end position="210"/>
    </location>
</feature>
<feature type="domain" description="4Fe-4S ferredoxin-type" evidence="8">
    <location>
        <begin position="215"/>
        <end position="238"/>
    </location>
</feature>